<dbReference type="Proteomes" id="UP000658225">
    <property type="component" value="Unassembled WGS sequence"/>
</dbReference>
<dbReference type="EMBL" id="JADBEL010000012">
    <property type="protein sequence ID" value="MBE1555241.1"/>
    <property type="molecule type" value="Genomic_DNA"/>
</dbReference>
<name>A0A927R3L6_9BACL</name>
<keyword evidence="3" id="KW-1185">Reference proteome</keyword>
<feature type="transmembrane region" description="Helical" evidence="1">
    <location>
        <begin position="29"/>
        <end position="50"/>
    </location>
</feature>
<organism evidence="2 3">
    <name type="scientific">Sporosarcina limicola</name>
    <dbReference type="NCBI Taxonomy" id="34101"/>
    <lineage>
        <taxon>Bacteria</taxon>
        <taxon>Bacillati</taxon>
        <taxon>Bacillota</taxon>
        <taxon>Bacilli</taxon>
        <taxon>Bacillales</taxon>
        <taxon>Caryophanaceae</taxon>
        <taxon>Sporosarcina</taxon>
    </lineage>
</organism>
<keyword evidence="1" id="KW-1133">Transmembrane helix</keyword>
<feature type="transmembrane region" description="Helical" evidence="1">
    <location>
        <begin position="249"/>
        <end position="272"/>
    </location>
</feature>
<keyword evidence="1" id="KW-0472">Membrane</keyword>
<protein>
    <submittedName>
        <fullName evidence="2">Membrane glycosyltransferase</fullName>
    </submittedName>
</protein>
<feature type="transmembrane region" description="Helical" evidence="1">
    <location>
        <begin position="127"/>
        <end position="160"/>
    </location>
</feature>
<keyword evidence="1" id="KW-0812">Transmembrane</keyword>
<evidence type="ECO:0000256" key="1">
    <source>
        <dbReference type="SAM" id="Phobius"/>
    </source>
</evidence>
<comment type="caution">
    <text evidence="2">The sequence shown here is derived from an EMBL/GenBank/DDBJ whole genome shotgun (WGS) entry which is preliminary data.</text>
</comment>
<sequence length="297" mass="32732">MDERLNRPKGFGEILDLTFSLSKNKLRDFFFISLIFMGPIYLIQALISLASGVSFFREFGVGEAWHEKIISSFDGTESVSLGTTLVGITSFFLFPVASAATLLVVNRIRKNEAYTIISAIKQAFSRYGPIIGSSILFSLITIGLIFVSVMIVIFIFIAAAASSSTIGVVLGITLSLTIAIGIAYLLTRWSFYFGSAVLGEGSPGFTRSWKLTRNRGWPLIGLYIIFSLIIGVINVTIEFTFGMFLGNSVLLSMIISLASIFTTMIFSVGYAVMYLDLKVRHDADDLKEMIEDYNVVQ</sequence>
<accession>A0A927R3L6</accession>
<evidence type="ECO:0000313" key="2">
    <source>
        <dbReference type="EMBL" id="MBE1555241.1"/>
    </source>
</evidence>
<feature type="transmembrane region" description="Helical" evidence="1">
    <location>
        <begin position="166"/>
        <end position="186"/>
    </location>
</feature>
<feature type="transmembrane region" description="Helical" evidence="1">
    <location>
        <begin position="217"/>
        <end position="237"/>
    </location>
</feature>
<evidence type="ECO:0000313" key="3">
    <source>
        <dbReference type="Proteomes" id="UP000658225"/>
    </source>
</evidence>
<gene>
    <name evidence="2" type="ORF">H4683_002346</name>
</gene>
<proteinExistence type="predicted"/>
<reference evidence="2" key="1">
    <citation type="submission" date="2020-10" db="EMBL/GenBank/DDBJ databases">
        <title>Genomic Encyclopedia of Type Strains, Phase IV (KMG-IV): sequencing the most valuable type-strain genomes for metagenomic binning, comparative biology and taxonomic classification.</title>
        <authorList>
            <person name="Goeker M."/>
        </authorList>
    </citation>
    <scope>NUCLEOTIDE SEQUENCE</scope>
    <source>
        <strain evidence="2">DSM 13886</strain>
    </source>
</reference>
<feature type="transmembrane region" description="Helical" evidence="1">
    <location>
        <begin position="85"/>
        <end position="106"/>
    </location>
</feature>
<dbReference type="AlphaFoldDB" id="A0A927R3L6"/>